<feature type="compositionally biased region" description="Polar residues" evidence="1">
    <location>
        <begin position="205"/>
        <end position="219"/>
    </location>
</feature>
<feature type="compositionally biased region" description="Polar residues" evidence="1">
    <location>
        <begin position="174"/>
        <end position="184"/>
    </location>
</feature>
<dbReference type="SUPFAM" id="SSF57959">
    <property type="entry name" value="Leucine zipper domain"/>
    <property type="match status" value="1"/>
</dbReference>
<dbReference type="CDD" id="cd14688">
    <property type="entry name" value="bZIP_YAP"/>
    <property type="match status" value="1"/>
</dbReference>
<gene>
    <name evidence="3" type="ORF">VHEMI00454</name>
</gene>
<dbReference type="InterPro" id="IPR046347">
    <property type="entry name" value="bZIP_sf"/>
</dbReference>
<feature type="region of interest" description="Disordered" evidence="1">
    <location>
        <begin position="44"/>
        <end position="72"/>
    </location>
</feature>
<evidence type="ECO:0000313" key="3">
    <source>
        <dbReference type="EMBL" id="CEJ80258.1"/>
    </source>
</evidence>
<reference evidence="3 4" key="1">
    <citation type="journal article" date="2015" name="Genome Announc.">
        <title>Draft Genome Sequence and Gene Annotation of the Entomopathogenic Fungus Verticillium hemipterigenum.</title>
        <authorList>
            <person name="Horn F."/>
            <person name="Habel A."/>
            <person name="Scharf D.H."/>
            <person name="Dworschak J."/>
            <person name="Brakhage A.A."/>
            <person name="Guthke R."/>
            <person name="Hertweck C."/>
            <person name="Linde J."/>
        </authorList>
    </citation>
    <scope>NUCLEOTIDE SEQUENCE [LARGE SCALE GENOMIC DNA]</scope>
</reference>
<dbReference type="PANTHER" id="PTHR40618:SF1">
    <property type="entry name" value="B-ZIP TRANSCRIPTION FACTOR (EUROFUNG)"/>
    <property type="match status" value="1"/>
</dbReference>
<dbReference type="EMBL" id="CDHN01000001">
    <property type="protein sequence ID" value="CEJ80258.1"/>
    <property type="molecule type" value="Genomic_DNA"/>
</dbReference>
<dbReference type="Proteomes" id="UP000039046">
    <property type="component" value="Unassembled WGS sequence"/>
</dbReference>
<dbReference type="OrthoDB" id="3555317at2759"/>
<sequence length="539" mass="60114">MHVQTNPTAPLQTQSAGVCDSSNVNVKVEASDKRKLCELDDQCDENADDNKQKRSRGRPRLDTKDETAADRRRTQIRLAQRAYRHRKDTAITTLEDRVKELEKINSQMTQEFNKFYDIMLSERMLEVSPQVSERLHRITDKIMRLGTLNSEASGYLSPEDDRIPNAKSHPQAPDKSTTTGSDGSFSPHRKPQQSHDLPQVEPFTPSATHSFTSSHPQTQMAPPAVAASYEIVAHATPQNASFPFCTPINSAPSPSFVSFLPPPQYTTATIPQATYAFPPINFSQRLRRRTQERSLALASMTSPPAERYAAVFGFCLLFETKDDIVRRLTRNIQEDREIDISLWKAKFDGDSTPAKLDEADRLEQQIRLIFANYRQDFLNTDESEVYMRQLGILIPPDADFIDAELDLNLLKDVPNTQEMRDAMALQSQVVDFNNASMAAASMATATTMAPSQPLVAMTAPIFTIDTPIAPVGTPVSLAYPDGVSRIWPEPTWSKTKITISIKVLIEEMVSGSVCLGKTPGIRINDIHKAIRIASGLSHN</sequence>
<name>A0A0A1SJC4_9HYPO</name>
<dbReference type="AlphaFoldDB" id="A0A0A1SJC4"/>
<evidence type="ECO:0000259" key="2">
    <source>
        <dbReference type="Pfam" id="PF00170"/>
    </source>
</evidence>
<evidence type="ECO:0000256" key="1">
    <source>
        <dbReference type="SAM" id="MobiDB-lite"/>
    </source>
</evidence>
<evidence type="ECO:0000313" key="4">
    <source>
        <dbReference type="Proteomes" id="UP000039046"/>
    </source>
</evidence>
<keyword evidence="4" id="KW-1185">Reference proteome</keyword>
<accession>A0A0A1SJC4</accession>
<feature type="domain" description="BZIP" evidence="2">
    <location>
        <begin position="70"/>
        <end position="115"/>
    </location>
</feature>
<dbReference type="InterPro" id="IPR004827">
    <property type="entry name" value="bZIP"/>
</dbReference>
<dbReference type="Pfam" id="PF00170">
    <property type="entry name" value="bZIP_1"/>
    <property type="match status" value="1"/>
</dbReference>
<dbReference type="PANTHER" id="PTHR40618">
    <property type="entry name" value="B-ZIP TRANSCRIPTION FACTOR (EUROFUNG)-RELATED"/>
    <property type="match status" value="1"/>
</dbReference>
<proteinExistence type="predicted"/>
<dbReference type="Gene3D" id="1.20.5.170">
    <property type="match status" value="1"/>
</dbReference>
<dbReference type="HOGENOM" id="CLU_013452_0_0_1"/>
<organism evidence="3 4">
    <name type="scientific">[Torrubiella] hemipterigena</name>
    <dbReference type="NCBI Taxonomy" id="1531966"/>
    <lineage>
        <taxon>Eukaryota</taxon>
        <taxon>Fungi</taxon>
        <taxon>Dikarya</taxon>
        <taxon>Ascomycota</taxon>
        <taxon>Pezizomycotina</taxon>
        <taxon>Sordariomycetes</taxon>
        <taxon>Hypocreomycetidae</taxon>
        <taxon>Hypocreales</taxon>
        <taxon>Clavicipitaceae</taxon>
        <taxon>Clavicipitaceae incertae sedis</taxon>
        <taxon>'Torrubiella' clade</taxon>
    </lineage>
</organism>
<protein>
    <recommendedName>
        <fullName evidence="2">BZIP domain-containing protein</fullName>
    </recommendedName>
</protein>
<dbReference type="GO" id="GO:0003700">
    <property type="term" value="F:DNA-binding transcription factor activity"/>
    <property type="evidence" value="ECO:0007669"/>
    <property type="project" value="InterPro"/>
</dbReference>
<feature type="region of interest" description="Disordered" evidence="1">
    <location>
        <begin position="153"/>
        <end position="219"/>
    </location>
</feature>
<feature type="compositionally biased region" description="Basic and acidic residues" evidence="1">
    <location>
        <begin position="59"/>
        <end position="72"/>
    </location>
</feature>